<accession>A0AAD7YRN0</accession>
<dbReference type="SMART" id="SM00198">
    <property type="entry name" value="SCP"/>
    <property type="match status" value="1"/>
</dbReference>
<dbReference type="PRINTS" id="PR00837">
    <property type="entry name" value="V5TPXLIKE"/>
</dbReference>
<dbReference type="PRINTS" id="PR00838">
    <property type="entry name" value="V5ALLERGEN"/>
</dbReference>
<dbReference type="InterPro" id="IPR035940">
    <property type="entry name" value="CAP_sf"/>
</dbReference>
<proteinExistence type="predicted"/>
<dbReference type="InterPro" id="IPR001283">
    <property type="entry name" value="CRISP-related"/>
</dbReference>
<feature type="domain" description="SCP" evidence="3">
    <location>
        <begin position="62"/>
        <end position="207"/>
    </location>
</feature>
<reference evidence="4" key="1">
    <citation type="submission" date="2023-03" db="EMBL/GenBank/DDBJ databases">
        <title>Chromosome-level genomes of two armyworms, Mythimna separata and Mythimna loreyi, provide insights into the biosynthesis and reception of sex pheromones.</title>
        <authorList>
            <person name="Zhao H."/>
        </authorList>
    </citation>
    <scope>NUCLEOTIDE SEQUENCE</scope>
    <source>
        <strain evidence="4">BeijingLab</strain>
        <tissue evidence="4">Pupa</tissue>
    </source>
</reference>
<keyword evidence="2" id="KW-0964">Secreted</keyword>
<dbReference type="GO" id="GO:0005576">
    <property type="term" value="C:extracellular region"/>
    <property type="evidence" value="ECO:0007669"/>
    <property type="project" value="UniProtKB-SubCell"/>
</dbReference>
<dbReference type="Pfam" id="PF00188">
    <property type="entry name" value="CAP"/>
    <property type="match status" value="1"/>
</dbReference>
<evidence type="ECO:0000313" key="4">
    <source>
        <dbReference type="EMBL" id="KAJ8726393.1"/>
    </source>
</evidence>
<evidence type="ECO:0000256" key="2">
    <source>
        <dbReference type="ARBA" id="ARBA00022525"/>
    </source>
</evidence>
<name>A0AAD7YRN0_MYTSE</name>
<dbReference type="Pfam" id="PF08562">
    <property type="entry name" value="Crisp"/>
    <property type="match status" value="1"/>
</dbReference>
<organism evidence="4 5">
    <name type="scientific">Mythimna separata</name>
    <name type="common">Oriental armyworm</name>
    <name type="synonym">Pseudaletia separata</name>
    <dbReference type="NCBI Taxonomy" id="271217"/>
    <lineage>
        <taxon>Eukaryota</taxon>
        <taxon>Metazoa</taxon>
        <taxon>Ecdysozoa</taxon>
        <taxon>Arthropoda</taxon>
        <taxon>Hexapoda</taxon>
        <taxon>Insecta</taxon>
        <taxon>Pterygota</taxon>
        <taxon>Neoptera</taxon>
        <taxon>Endopterygota</taxon>
        <taxon>Lepidoptera</taxon>
        <taxon>Glossata</taxon>
        <taxon>Ditrysia</taxon>
        <taxon>Noctuoidea</taxon>
        <taxon>Noctuidae</taxon>
        <taxon>Noctuinae</taxon>
        <taxon>Hadenini</taxon>
        <taxon>Mythimna</taxon>
    </lineage>
</organism>
<dbReference type="Gene3D" id="3.40.33.10">
    <property type="entry name" value="CAP"/>
    <property type="match status" value="1"/>
</dbReference>
<dbReference type="InterPro" id="IPR042076">
    <property type="entry name" value="Crisp-like_dom"/>
</dbReference>
<evidence type="ECO:0000313" key="5">
    <source>
        <dbReference type="Proteomes" id="UP001231518"/>
    </source>
</evidence>
<evidence type="ECO:0000256" key="1">
    <source>
        <dbReference type="ARBA" id="ARBA00004613"/>
    </source>
</evidence>
<comment type="caution">
    <text evidence="4">The sequence shown here is derived from an EMBL/GenBank/DDBJ whole genome shotgun (WGS) entry which is preliminary data.</text>
</comment>
<keyword evidence="5" id="KW-1185">Reference proteome</keyword>
<dbReference type="InterPro" id="IPR002413">
    <property type="entry name" value="V5_allergen-like"/>
</dbReference>
<dbReference type="PROSITE" id="PS01009">
    <property type="entry name" value="CRISP_1"/>
    <property type="match status" value="1"/>
</dbReference>
<dbReference type="InterPro" id="IPR013871">
    <property type="entry name" value="Cysteine_rich_secretory"/>
</dbReference>
<dbReference type="InterPro" id="IPR014044">
    <property type="entry name" value="CAP_dom"/>
</dbReference>
<dbReference type="InterPro" id="IPR018244">
    <property type="entry name" value="Allrgn_V5/Tpx1_CS"/>
</dbReference>
<dbReference type="PANTHER" id="PTHR10334">
    <property type="entry name" value="CYSTEINE-RICH SECRETORY PROTEIN-RELATED"/>
    <property type="match status" value="1"/>
</dbReference>
<dbReference type="Gene3D" id="1.10.10.740">
    <property type="entry name" value="Crisp domain"/>
    <property type="match status" value="1"/>
</dbReference>
<dbReference type="AlphaFoldDB" id="A0AAD7YRN0"/>
<sequence length="279" mass="31908">MTLLCIAVNNFVNMYVRGALCIQVLLLLNVAVELETMQSWTNKQMFPPHMIPDNALHPRRSVVRRKIVLYHNFFRTKVRPSAANMLLMSWHAGAARQAQQYAEQCRFLTHNDASENTVPHLGTCGQNLFVAAQKTPWFFAIKTWFLEYQNFTYGNPAYNLKTIGHYTQMVWATSHKVGCGVAHCKGGPWGHFYNYVCHYCPGGNYHSITQYPYKIGKPCEECPNHCLSKSLCTNSCNKMDFYSNCPELVNISKDVCNQGVCNATCNCATDKIHRNYPWR</sequence>
<dbReference type="SUPFAM" id="SSF55797">
    <property type="entry name" value="PR-1-like"/>
    <property type="match status" value="1"/>
</dbReference>
<dbReference type="EMBL" id="JARGEI010000009">
    <property type="protein sequence ID" value="KAJ8726393.1"/>
    <property type="molecule type" value="Genomic_DNA"/>
</dbReference>
<comment type="subcellular location">
    <subcellularLocation>
        <location evidence="1">Secreted</location>
    </subcellularLocation>
</comment>
<gene>
    <name evidence="4" type="ORF">PYW07_001091</name>
</gene>
<dbReference type="SUPFAM" id="SSF57546">
    <property type="entry name" value="Crisp domain-like"/>
    <property type="match status" value="1"/>
</dbReference>
<dbReference type="Proteomes" id="UP001231518">
    <property type="component" value="Chromosome 10"/>
</dbReference>
<protein>
    <recommendedName>
        <fullName evidence="3">SCP domain-containing protein</fullName>
    </recommendedName>
</protein>
<evidence type="ECO:0000259" key="3">
    <source>
        <dbReference type="SMART" id="SM00198"/>
    </source>
</evidence>